<dbReference type="EMBL" id="AP018515">
    <property type="protein sequence ID" value="BBC79968.1"/>
    <property type="molecule type" value="Genomic_DNA"/>
</dbReference>
<dbReference type="Proteomes" id="UP000270034">
    <property type="component" value="Chromosome"/>
</dbReference>
<sequence length="88" mass="10403">MTCNFKKENLQNLKELAMSTDSIYYKLLIIECMSYSWMTSVIPEEMKNEYLDVIAEIERNLTKNFGPQGKLRKGKIIEQLTKDRFTED</sequence>
<dbReference type="KEGG" id="aot:AcetOri_orf02440"/>
<organism evidence="1 2">
    <name type="scientific">Acetobacter orientalis</name>
    <dbReference type="NCBI Taxonomy" id="146474"/>
    <lineage>
        <taxon>Bacteria</taxon>
        <taxon>Pseudomonadati</taxon>
        <taxon>Pseudomonadota</taxon>
        <taxon>Alphaproteobacteria</taxon>
        <taxon>Acetobacterales</taxon>
        <taxon>Acetobacteraceae</taxon>
        <taxon>Acetobacter</taxon>
    </lineage>
</organism>
<protein>
    <submittedName>
        <fullName evidence="1">Glutamate receptor 2.8-like</fullName>
    </submittedName>
</protein>
<keyword evidence="1" id="KW-0675">Receptor</keyword>
<gene>
    <name evidence="1" type="ORF">AcetOrient_orf02440</name>
</gene>
<accession>A0A2Z5ZHB0</accession>
<reference evidence="1 2" key="1">
    <citation type="submission" date="2018-02" db="EMBL/GenBank/DDBJ databases">
        <title>Acetobacter orientalis genome.</title>
        <authorList>
            <person name="Nakashima N."/>
            <person name="Tamura T."/>
        </authorList>
    </citation>
    <scope>NUCLEOTIDE SEQUENCE [LARGE SCALE GENOMIC DNA]</scope>
    <source>
        <strain evidence="1 2">FAN1</strain>
    </source>
</reference>
<evidence type="ECO:0000313" key="1">
    <source>
        <dbReference type="EMBL" id="BBC79968.1"/>
    </source>
</evidence>
<evidence type="ECO:0000313" key="2">
    <source>
        <dbReference type="Proteomes" id="UP000270034"/>
    </source>
</evidence>
<name>A0A2Z5ZHB0_9PROT</name>
<dbReference type="AlphaFoldDB" id="A0A2Z5ZHB0"/>
<proteinExistence type="predicted"/>